<evidence type="ECO:0000256" key="2">
    <source>
        <dbReference type="SAM" id="Phobius"/>
    </source>
</evidence>
<sequence length="161" mass="16599">MLTSTVCAVLSVAGLGIAALTAFRRRFLAATRIAAFALIPVGLVLTGVIDWITDLVFKPTVWAGFGVLALSALLFLVSRAAERRSVSRRERRAAAKAAGSGAPGALVPPAAYGANRTNSSPQQGVTQGRGAEIQPGARSGDRSGGADDFSDIEAILKKHGI</sequence>
<evidence type="ECO:0000313" key="4">
    <source>
        <dbReference type="Proteomes" id="UP001596139"/>
    </source>
</evidence>
<evidence type="ECO:0008006" key="5">
    <source>
        <dbReference type="Google" id="ProtNLM"/>
    </source>
</evidence>
<feature type="region of interest" description="Disordered" evidence="1">
    <location>
        <begin position="88"/>
        <end position="148"/>
    </location>
</feature>
<dbReference type="Proteomes" id="UP001596139">
    <property type="component" value="Unassembled WGS sequence"/>
</dbReference>
<proteinExistence type="predicted"/>
<keyword evidence="4" id="KW-1185">Reference proteome</keyword>
<accession>A0ABW1MPI7</accession>
<feature type="transmembrane region" description="Helical" evidence="2">
    <location>
        <begin position="6"/>
        <end position="23"/>
    </location>
</feature>
<evidence type="ECO:0000313" key="3">
    <source>
        <dbReference type="EMBL" id="MFC6065650.1"/>
    </source>
</evidence>
<feature type="compositionally biased region" description="Polar residues" evidence="1">
    <location>
        <begin position="115"/>
        <end position="126"/>
    </location>
</feature>
<name>A0ABW1MPI7_9ACTN</name>
<organism evidence="3 4">
    <name type="scientific">Streptomyces ochraceiscleroticus</name>
    <dbReference type="NCBI Taxonomy" id="47761"/>
    <lineage>
        <taxon>Bacteria</taxon>
        <taxon>Bacillati</taxon>
        <taxon>Actinomycetota</taxon>
        <taxon>Actinomycetes</taxon>
        <taxon>Kitasatosporales</taxon>
        <taxon>Streptomycetaceae</taxon>
        <taxon>Streptomyces</taxon>
    </lineage>
</organism>
<keyword evidence="2" id="KW-0812">Transmembrane</keyword>
<keyword evidence="2" id="KW-1133">Transmembrane helix</keyword>
<feature type="transmembrane region" description="Helical" evidence="2">
    <location>
        <begin position="30"/>
        <end position="49"/>
    </location>
</feature>
<feature type="transmembrane region" description="Helical" evidence="2">
    <location>
        <begin position="61"/>
        <end position="81"/>
    </location>
</feature>
<gene>
    <name evidence="3" type="ORF">ACFP4F_24315</name>
</gene>
<evidence type="ECO:0000256" key="1">
    <source>
        <dbReference type="SAM" id="MobiDB-lite"/>
    </source>
</evidence>
<dbReference type="RefSeq" id="WP_031062773.1">
    <property type="nucleotide sequence ID" value="NZ_JBHSPX010000007.1"/>
</dbReference>
<comment type="caution">
    <text evidence="3">The sequence shown here is derived from an EMBL/GenBank/DDBJ whole genome shotgun (WGS) entry which is preliminary data.</text>
</comment>
<protein>
    <recommendedName>
        <fullName evidence="5">Integral membrane protein</fullName>
    </recommendedName>
</protein>
<dbReference type="EMBL" id="JBHSPX010000007">
    <property type="protein sequence ID" value="MFC6065650.1"/>
    <property type="molecule type" value="Genomic_DNA"/>
</dbReference>
<keyword evidence="2" id="KW-0472">Membrane</keyword>
<reference evidence="4" key="1">
    <citation type="journal article" date="2019" name="Int. J. Syst. Evol. Microbiol.">
        <title>The Global Catalogue of Microorganisms (GCM) 10K type strain sequencing project: providing services to taxonomists for standard genome sequencing and annotation.</title>
        <authorList>
            <consortium name="The Broad Institute Genomics Platform"/>
            <consortium name="The Broad Institute Genome Sequencing Center for Infectious Disease"/>
            <person name="Wu L."/>
            <person name="Ma J."/>
        </authorList>
    </citation>
    <scope>NUCLEOTIDE SEQUENCE [LARGE SCALE GENOMIC DNA]</scope>
    <source>
        <strain evidence="4">CGMCC 1.15180</strain>
    </source>
</reference>